<dbReference type="Pfam" id="PF12915">
    <property type="entry name" value="DUF3833"/>
    <property type="match status" value="1"/>
</dbReference>
<evidence type="ECO:0000313" key="2">
    <source>
        <dbReference type="EMBL" id="WOX04171.1"/>
    </source>
</evidence>
<dbReference type="InterPro" id="IPR024409">
    <property type="entry name" value="DUF3833"/>
</dbReference>
<proteinExistence type="predicted"/>
<dbReference type="Proteomes" id="UP001302477">
    <property type="component" value="Chromosome"/>
</dbReference>
<keyword evidence="1" id="KW-0732">Signal</keyword>
<protein>
    <submittedName>
        <fullName evidence="2">DUF3833 domain-containing protein</fullName>
    </submittedName>
</protein>
<organism evidence="2 3">
    <name type="scientific">Microbulbifer pacificus</name>
    <dbReference type="NCBI Taxonomy" id="407164"/>
    <lineage>
        <taxon>Bacteria</taxon>
        <taxon>Pseudomonadati</taxon>
        <taxon>Pseudomonadota</taxon>
        <taxon>Gammaproteobacteria</taxon>
        <taxon>Cellvibrionales</taxon>
        <taxon>Microbulbiferaceae</taxon>
        <taxon>Microbulbifer</taxon>
    </lineage>
</organism>
<feature type="chain" id="PRO_5043602788" evidence="1">
    <location>
        <begin position="20"/>
        <end position="181"/>
    </location>
</feature>
<feature type="signal peptide" evidence="1">
    <location>
        <begin position="1"/>
        <end position="19"/>
    </location>
</feature>
<dbReference type="KEGG" id="mpaf:R5R33_10485"/>
<gene>
    <name evidence="2" type="ORF">R5R33_10485</name>
</gene>
<accession>A0AAU0MVT0</accession>
<reference evidence="2 3" key="1">
    <citation type="submission" date="2023-10" db="EMBL/GenBank/DDBJ databases">
        <title>Description of Microbulbifer bruguierae sp. nov., isolated from the sediments of mangrove plant Bruguiera sexangula and comparative genomic analyses of the genus Microbulbifer.</title>
        <authorList>
            <person name="Long M."/>
        </authorList>
    </citation>
    <scope>NUCLEOTIDE SEQUENCE [LARGE SCALE GENOMIC DNA]</scope>
    <source>
        <strain evidence="2 3">SPO729</strain>
    </source>
</reference>
<sequence length="181" mass="19992">MIRVALSLLLAMTLPLLQACSGPAVEDYAGNTPLFTPEQFFNGPLRAHGIVKNRAGKVTRRFTATLNGTWSSGRGLLAEKFEFDDGEIQYRNWQLEFRQASGNERHYIGRAEDVVGEAHLAVSGNSAFIGYVLQVPYGGRTINISVDDRMYLIDDHTLIGESDLSKWGFDIGAITLTIVKL</sequence>
<dbReference type="AlphaFoldDB" id="A0AAU0MVT0"/>
<keyword evidence="3" id="KW-1185">Reference proteome</keyword>
<dbReference type="PROSITE" id="PS51257">
    <property type="entry name" value="PROKAR_LIPOPROTEIN"/>
    <property type="match status" value="1"/>
</dbReference>
<dbReference type="RefSeq" id="WP_318952649.1">
    <property type="nucleotide sequence ID" value="NZ_CP137555.1"/>
</dbReference>
<evidence type="ECO:0000256" key="1">
    <source>
        <dbReference type="SAM" id="SignalP"/>
    </source>
</evidence>
<dbReference type="EMBL" id="CP137555">
    <property type="protein sequence ID" value="WOX04171.1"/>
    <property type="molecule type" value="Genomic_DNA"/>
</dbReference>
<evidence type="ECO:0000313" key="3">
    <source>
        <dbReference type="Proteomes" id="UP001302477"/>
    </source>
</evidence>
<name>A0AAU0MVT0_9GAMM</name>